<dbReference type="AlphaFoldDB" id="A0A3L9YB81"/>
<evidence type="ECO:0000256" key="3">
    <source>
        <dbReference type="ARBA" id="ARBA00022448"/>
    </source>
</evidence>
<feature type="transmembrane region" description="Helical" evidence="8">
    <location>
        <begin position="194"/>
        <end position="212"/>
    </location>
</feature>
<dbReference type="RefSeq" id="WP_121908304.1">
    <property type="nucleotide sequence ID" value="NZ_REFC01000014.1"/>
</dbReference>
<dbReference type="EMBL" id="REFC01000014">
    <property type="protein sequence ID" value="RMA57961.1"/>
    <property type="molecule type" value="Genomic_DNA"/>
</dbReference>
<comment type="subcellular location">
    <subcellularLocation>
        <location evidence="1">Cell inner membrane</location>
        <topology evidence="1">Multi-pass membrane protein</topology>
    </subcellularLocation>
</comment>
<proteinExistence type="inferred from homology"/>
<sequence length="280" mass="31135">MLETRVYQKENTTRFGKLLGDSIRDILSSRFLAKQLAIRDIKSQYRQSYFGLLWIFVAPLGTALVWIFLNNSGTVNVTDTGMPYPVYVFSGTLLWSIITESINSPMSSTNGARSIISKINFPKEALIISGIYKLMFNSSVKVILLIVLLFSFGIGFNWSFLLFPLALLGAVLFGTTVGLFLTPIGMLYSDIGRFISLGLQFLMYATPVVYAIPKEGVVKTLMEYNPISPLILTARDLAIGAIPDHLSYYFLVIGLCIPLSLIGLVFYRISIPIIVERLSA</sequence>
<evidence type="ECO:0000313" key="11">
    <source>
        <dbReference type="Proteomes" id="UP000271339"/>
    </source>
</evidence>
<evidence type="ECO:0000313" key="10">
    <source>
        <dbReference type="EMBL" id="RMA57961.1"/>
    </source>
</evidence>
<evidence type="ECO:0000256" key="4">
    <source>
        <dbReference type="ARBA" id="ARBA00022475"/>
    </source>
</evidence>
<gene>
    <name evidence="10" type="ORF">BXY75_2769</name>
</gene>
<dbReference type="Pfam" id="PF01061">
    <property type="entry name" value="ABC2_membrane"/>
    <property type="match status" value="1"/>
</dbReference>
<comment type="caution">
    <text evidence="10">The sequence shown here is derived from an EMBL/GenBank/DDBJ whole genome shotgun (WGS) entry which is preliminary data.</text>
</comment>
<evidence type="ECO:0000256" key="1">
    <source>
        <dbReference type="ARBA" id="ARBA00004429"/>
    </source>
</evidence>
<dbReference type="PANTHER" id="PTHR30413:SF8">
    <property type="entry name" value="TRANSPORT PERMEASE PROTEIN"/>
    <property type="match status" value="1"/>
</dbReference>
<dbReference type="GO" id="GO:0140359">
    <property type="term" value="F:ABC-type transporter activity"/>
    <property type="evidence" value="ECO:0007669"/>
    <property type="project" value="InterPro"/>
</dbReference>
<keyword evidence="4" id="KW-1003">Cell membrane</keyword>
<keyword evidence="11" id="KW-1185">Reference proteome</keyword>
<protein>
    <submittedName>
        <fullName evidence="10">Lipopolysaccharide transport system permease protein</fullName>
    </submittedName>
</protein>
<comment type="similarity">
    <text evidence="2">Belongs to the ABC-2 integral membrane protein family.</text>
</comment>
<feature type="transmembrane region" description="Helical" evidence="8">
    <location>
        <begin position="166"/>
        <end position="187"/>
    </location>
</feature>
<dbReference type="InterPro" id="IPR013525">
    <property type="entry name" value="ABC2_TM"/>
</dbReference>
<evidence type="ECO:0000256" key="7">
    <source>
        <dbReference type="ARBA" id="ARBA00023136"/>
    </source>
</evidence>
<dbReference type="Proteomes" id="UP000271339">
    <property type="component" value="Unassembled WGS sequence"/>
</dbReference>
<organism evidence="10 11">
    <name type="scientific">Ulvibacter antarcticus</name>
    <dbReference type="NCBI Taxonomy" id="442714"/>
    <lineage>
        <taxon>Bacteria</taxon>
        <taxon>Pseudomonadati</taxon>
        <taxon>Bacteroidota</taxon>
        <taxon>Flavobacteriia</taxon>
        <taxon>Flavobacteriales</taxon>
        <taxon>Flavobacteriaceae</taxon>
        <taxon>Ulvibacter</taxon>
    </lineage>
</organism>
<keyword evidence="5 8" id="KW-0812">Transmembrane</keyword>
<keyword evidence="3" id="KW-0813">Transport</keyword>
<evidence type="ECO:0000259" key="9">
    <source>
        <dbReference type="Pfam" id="PF01061"/>
    </source>
</evidence>
<evidence type="ECO:0000256" key="5">
    <source>
        <dbReference type="ARBA" id="ARBA00022692"/>
    </source>
</evidence>
<dbReference type="GO" id="GO:0005886">
    <property type="term" value="C:plasma membrane"/>
    <property type="evidence" value="ECO:0007669"/>
    <property type="project" value="UniProtKB-SubCell"/>
</dbReference>
<dbReference type="GO" id="GO:0015920">
    <property type="term" value="P:lipopolysaccharide transport"/>
    <property type="evidence" value="ECO:0007669"/>
    <property type="project" value="TreeGrafter"/>
</dbReference>
<evidence type="ECO:0000256" key="8">
    <source>
        <dbReference type="SAM" id="Phobius"/>
    </source>
</evidence>
<accession>A0A3L9YB81</accession>
<keyword evidence="7 8" id="KW-0472">Membrane</keyword>
<evidence type="ECO:0000256" key="6">
    <source>
        <dbReference type="ARBA" id="ARBA00022989"/>
    </source>
</evidence>
<feature type="domain" description="ABC-2 type transporter transmembrane" evidence="9">
    <location>
        <begin position="34"/>
        <end position="231"/>
    </location>
</feature>
<reference evidence="10 11" key="1">
    <citation type="submission" date="2018-10" db="EMBL/GenBank/DDBJ databases">
        <title>Genomic Encyclopedia of Archaeal and Bacterial Type Strains, Phase II (KMG-II): from individual species to whole genera.</title>
        <authorList>
            <person name="Goeker M."/>
        </authorList>
    </citation>
    <scope>NUCLEOTIDE SEQUENCE [LARGE SCALE GENOMIC DNA]</scope>
    <source>
        <strain evidence="10 11">DSM 23424</strain>
    </source>
</reference>
<evidence type="ECO:0000256" key="2">
    <source>
        <dbReference type="ARBA" id="ARBA00007783"/>
    </source>
</evidence>
<feature type="transmembrane region" description="Helical" evidence="8">
    <location>
        <begin position="246"/>
        <end position="267"/>
    </location>
</feature>
<name>A0A3L9YB81_9FLAO</name>
<dbReference type="PANTHER" id="PTHR30413">
    <property type="entry name" value="INNER MEMBRANE TRANSPORT PERMEASE"/>
    <property type="match status" value="1"/>
</dbReference>
<feature type="transmembrane region" description="Helical" evidence="8">
    <location>
        <begin position="81"/>
        <end position="98"/>
    </location>
</feature>
<feature type="transmembrane region" description="Helical" evidence="8">
    <location>
        <begin position="142"/>
        <end position="160"/>
    </location>
</feature>
<dbReference type="OrthoDB" id="9786910at2"/>
<feature type="transmembrane region" description="Helical" evidence="8">
    <location>
        <begin position="49"/>
        <end position="69"/>
    </location>
</feature>
<keyword evidence="6 8" id="KW-1133">Transmembrane helix</keyword>